<sequence length="158" mass="17792">MIRILSSIHISKGQTLEIMSSIISIILLPVSQHKVKQEWVKHIHSRSGIKPVHKPLVFSQRVILVTRKAETESNSHLVVLAGMKWLFASVRSTMTQLEGSDSISRVNDTMASKAGKHFNNLHHGGSMAAEKELNTVDWDIEAIHQEFHYSVGICYTHM</sequence>
<organism evidence="1 2">
    <name type="scientific">Armillaria gallica</name>
    <name type="common">Bulbous honey fungus</name>
    <name type="synonym">Armillaria bulbosa</name>
    <dbReference type="NCBI Taxonomy" id="47427"/>
    <lineage>
        <taxon>Eukaryota</taxon>
        <taxon>Fungi</taxon>
        <taxon>Dikarya</taxon>
        <taxon>Basidiomycota</taxon>
        <taxon>Agaricomycotina</taxon>
        <taxon>Agaricomycetes</taxon>
        <taxon>Agaricomycetidae</taxon>
        <taxon>Agaricales</taxon>
        <taxon>Marasmiineae</taxon>
        <taxon>Physalacriaceae</taxon>
        <taxon>Armillaria</taxon>
    </lineage>
</organism>
<dbReference type="AlphaFoldDB" id="A0A2H3DUF4"/>
<name>A0A2H3DUF4_ARMGA</name>
<gene>
    <name evidence="1" type="ORF">ARMGADRAFT_1026727</name>
</gene>
<dbReference type="InParanoid" id="A0A2H3DUF4"/>
<dbReference type="Proteomes" id="UP000217790">
    <property type="component" value="Unassembled WGS sequence"/>
</dbReference>
<evidence type="ECO:0000313" key="1">
    <source>
        <dbReference type="EMBL" id="PBK98845.1"/>
    </source>
</evidence>
<reference evidence="2" key="1">
    <citation type="journal article" date="2017" name="Nat. Ecol. Evol.">
        <title>Genome expansion and lineage-specific genetic innovations in the forest pathogenic fungi Armillaria.</title>
        <authorList>
            <person name="Sipos G."/>
            <person name="Prasanna A.N."/>
            <person name="Walter M.C."/>
            <person name="O'Connor E."/>
            <person name="Balint B."/>
            <person name="Krizsan K."/>
            <person name="Kiss B."/>
            <person name="Hess J."/>
            <person name="Varga T."/>
            <person name="Slot J."/>
            <person name="Riley R."/>
            <person name="Boka B."/>
            <person name="Rigling D."/>
            <person name="Barry K."/>
            <person name="Lee J."/>
            <person name="Mihaltcheva S."/>
            <person name="LaButti K."/>
            <person name="Lipzen A."/>
            <person name="Waldron R."/>
            <person name="Moloney N.M."/>
            <person name="Sperisen C."/>
            <person name="Kredics L."/>
            <person name="Vagvoelgyi C."/>
            <person name="Patrignani A."/>
            <person name="Fitzpatrick D."/>
            <person name="Nagy I."/>
            <person name="Doyle S."/>
            <person name="Anderson J.B."/>
            <person name="Grigoriev I.V."/>
            <person name="Gueldener U."/>
            <person name="Muensterkoetter M."/>
            <person name="Nagy L.G."/>
        </authorList>
    </citation>
    <scope>NUCLEOTIDE SEQUENCE [LARGE SCALE GENOMIC DNA]</scope>
    <source>
        <strain evidence="2">Ar21-2</strain>
    </source>
</reference>
<dbReference type="EMBL" id="KZ293648">
    <property type="protein sequence ID" value="PBK98845.1"/>
    <property type="molecule type" value="Genomic_DNA"/>
</dbReference>
<keyword evidence="2" id="KW-1185">Reference proteome</keyword>
<proteinExistence type="predicted"/>
<protein>
    <submittedName>
        <fullName evidence="1">Uncharacterized protein</fullName>
    </submittedName>
</protein>
<accession>A0A2H3DUF4</accession>
<evidence type="ECO:0000313" key="2">
    <source>
        <dbReference type="Proteomes" id="UP000217790"/>
    </source>
</evidence>